<dbReference type="EMBL" id="NEDP02001107">
    <property type="protein sequence ID" value="OWF54302.1"/>
    <property type="molecule type" value="Genomic_DNA"/>
</dbReference>
<evidence type="ECO:0000259" key="17">
    <source>
        <dbReference type="Pfam" id="PF00562"/>
    </source>
</evidence>
<reference evidence="23 24" key="1">
    <citation type="journal article" date="2017" name="Nat. Ecol. Evol.">
        <title>Scallop genome provides insights into evolution of bilaterian karyotype and development.</title>
        <authorList>
            <person name="Wang S."/>
            <person name="Zhang J."/>
            <person name="Jiao W."/>
            <person name="Li J."/>
            <person name="Xun X."/>
            <person name="Sun Y."/>
            <person name="Guo X."/>
            <person name="Huan P."/>
            <person name="Dong B."/>
            <person name="Zhang L."/>
            <person name="Hu X."/>
            <person name="Sun X."/>
            <person name="Wang J."/>
            <person name="Zhao C."/>
            <person name="Wang Y."/>
            <person name="Wang D."/>
            <person name="Huang X."/>
            <person name="Wang R."/>
            <person name="Lv J."/>
            <person name="Li Y."/>
            <person name="Zhang Z."/>
            <person name="Liu B."/>
            <person name="Lu W."/>
            <person name="Hui Y."/>
            <person name="Liang J."/>
            <person name="Zhou Z."/>
            <person name="Hou R."/>
            <person name="Li X."/>
            <person name="Liu Y."/>
            <person name="Li H."/>
            <person name="Ning X."/>
            <person name="Lin Y."/>
            <person name="Zhao L."/>
            <person name="Xing Q."/>
            <person name="Dou J."/>
            <person name="Li Y."/>
            <person name="Mao J."/>
            <person name="Guo H."/>
            <person name="Dou H."/>
            <person name="Li T."/>
            <person name="Mu C."/>
            <person name="Jiang W."/>
            <person name="Fu Q."/>
            <person name="Fu X."/>
            <person name="Miao Y."/>
            <person name="Liu J."/>
            <person name="Yu Q."/>
            <person name="Li R."/>
            <person name="Liao H."/>
            <person name="Li X."/>
            <person name="Kong Y."/>
            <person name="Jiang Z."/>
            <person name="Chourrout D."/>
            <person name="Li R."/>
            <person name="Bao Z."/>
        </authorList>
    </citation>
    <scope>NUCLEOTIDE SEQUENCE [LARGE SCALE GENOMIC DNA]</scope>
    <source>
        <strain evidence="23 24">PY_sf001</strain>
    </source>
</reference>
<evidence type="ECO:0000259" key="19">
    <source>
        <dbReference type="Pfam" id="PF04561"/>
    </source>
</evidence>
<dbReference type="STRING" id="6573.A0A210R015"/>
<dbReference type="AlphaFoldDB" id="A0A210R015"/>
<dbReference type="InterPro" id="IPR007641">
    <property type="entry name" value="RNA_pol_Rpb2_7"/>
</dbReference>
<sequence length="1146" mass="129506">MSTEDSKQPSFKNLTSKNYAVPKEHQHLPLQELTKPHVESFNFFMKEGLSIAVKNIPSTEFALPNGDRVRFKLLDATLYEPRVSQGNHFAATQKVYPAECRERGVTYRGVLHIQLMWSVNDNISGTLDKEIGYIPIMVKSDGCNLSKLGPADLIKRGEEAEEMGGYFVINGLEKVIRMLVMPRRNFPTCMKRPSWKNRGKQYTEFGVSIRCVLDDQSGITNILHYLSNGMATLSFTYNKEMFFVPVVFILKALVKVTDKYIYDELIQGKEDDSYYKGCMVAMLRQAQDEGLLTQSSILNLIGERFRIKLDLPIWYTETEVANYLLKHCIAIHLESNTDKFNLLLYMTRKLFAFARGECAEESPDNTMYQEVLLSGHLMCMFVKEKIHDWVRNLKMQVEKEAKVKDKSGNKYNVDDGSLQNSSRRVPSISRPVEYLMTTGNLLSRTGLGLMQVSGLTIVADKLNFLRYISHFRCIHRGSFFAEMRTTAVRKMLPESWGFICPVHTPDGTPCGLMNHMTALCKIVNKIYSNVHLPKLLCSLGVTPLDAPPMGKYNDNYRVIVDGKIIGNVHYSLAESVAQKIRVMKVEGLNKVPPVTEIGFVPRTEFASQYPGLFIFTSPARMVRPVRNLSLKKNEMIGTFEQVYMDISLNDEETHQHQKRVTHQELTEIAMLSTVACLTPFSDFNQSPRNIYQCQMGKQTMGTPGHALGHRADNKLYRIQTPQSPMVRPYMYDYYNVDEYPVGTNAVVAVISYTGYDMEDAMILNKSSFERGFGHATIHKAEIISLAAKDNSSRGQNSNLVFGCKGADMKRIEGKLDSDGLPNIGAYLQEGDPYYSYYNLQTGESKVERYKNAEPAHVDYIKILGNDLGTSELNKVCIGLRIKRNPIIGDKFASRHGQKGICSMLWPVENMPFTESGMTPDILFNPHGFPSRMTIGMMIESMAGKSAASHGLCHDATPFKFSEDQPAIDYFGDILTKAGYNYYGTERMYSGSSGLELEADIFIGVVYYQRLRHMVSDKFQVRSTGPVDQLTHQPVKGRKRGGGIRFGEMERDGMIAHGTAFLLQDRLLNCSDKSMVHVCTKCGSMLSPLLERPVTAVAAFTSEMRRKWTCMLCKRSDTINVITVPFVFRYLVAELAAINIKVQLEVK</sequence>
<evidence type="ECO:0000256" key="15">
    <source>
        <dbReference type="RuleBase" id="RU000434"/>
    </source>
</evidence>
<keyword evidence="4" id="KW-0158">Chromosome</keyword>
<proteinExistence type="inferred from homology"/>
<evidence type="ECO:0000256" key="9">
    <source>
        <dbReference type="ARBA" id="ARBA00022723"/>
    </source>
</evidence>
<feature type="domain" description="DNA-directed RNA polymerase I subunit RPA2" evidence="22">
    <location>
        <begin position="565"/>
        <end position="623"/>
    </location>
</feature>
<dbReference type="Proteomes" id="UP000242188">
    <property type="component" value="Unassembled WGS sequence"/>
</dbReference>
<feature type="domain" description="RNA polymerase Rpb2" evidence="21">
    <location>
        <begin position="458"/>
        <end position="522"/>
    </location>
</feature>
<keyword evidence="10" id="KW-0863">Zinc-finger</keyword>
<evidence type="ECO:0000256" key="11">
    <source>
        <dbReference type="ARBA" id="ARBA00022833"/>
    </source>
</evidence>
<evidence type="ECO:0000256" key="2">
    <source>
        <dbReference type="ARBA" id="ARBA00004604"/>
    </source>
</evidence>
<evidence type="ECO:0000256" key="3">
    <source>
        <dbReference type="ARBA" id="ARBA00006835"/>
    </source>
</evidence>
<dbReference type="Gene3D" id="3.90.1100.10">
    <property type="match status" value="2"/>
</dbReference>
<dbReference type="FunFam" id="2.40.50.150:FF:000004">
    <property type="entry name" value="DNA-directed RNA polymerase subunit beta"/>
    <property type="match status" value="1"/>
</dbReference>
<keyword evidence="12 16" id="KW-0804">Transcription</keyword>
<dbReference type="EC" id="2.7.7.6" evidence="16"/>
<dbReference type="InterPro" id="IPR007645">
    <property type="entry name" value="RNA_pol_Rpb2_3"/>
</dbReference>
<dbReference type="Gene3D" id="2.40.50.150">
    <property type="match status" value="1"/>
</dbReference>
<comment type="function">
    <text evidence="16">DNA-dependent RNA polymerase catalyzes the transcription of DNA into RNA using the four ribonucleoside triphosphates as substrates.</text>
</comment>
<keyword evidence="8 16" id="KW-0548">Nucleotidyltransferase</keyword>
<dbReference type="Gene3D" id="2.40.270.10">
    <property type="entry name" value="DNA-directed RNA polymerase, subunit 2, domain 6"/>
    <property type="match status" value="1"/>
</dbReference>
<evidence type="ECO:0000259" key="18">
    <source>
        <dbReference type="Pfam" id="PF04560"/>
    </source>
</evidence>
<evidence type="ECO:0000256" key="6">
    <source>
        <dbReference type="ARBA" id="ARBA00022553"/>
    </source>
</evidence>
<comment type="catalytic activity">
    <reaction evidence="14">
        <text>RNA(n) + a ribonucleoside 5'-triphosphate = RNA(n+1) + diphosphate</text>
        <dbReference type="Rhea" id="RHEA:21248"/>
        <dbReference type="Rhea" id="RHEA-COMP:14527"/>
        <dbReference type="Rhea" id="RHEA-COMP:17342"/>
        <dbReference type="ChEBI" id="CHEBI:33019"/>
        <dbReference type="ChEBI" id="CHEBI:61557"/>
        <dbReference type="ChEBI" id="CHEBI:140395"/>
        <dbReference type="EC" id="2.7.7.6"/>
    </reaction>
    <physiologicalReaction direction="left-to-right" evidence="14">
        <dbReference type="Rhea" id="RHEA:21249"/>
    </physiologicalReaction>
</comment>
<dbReference type="InterPro" id="IPR007644">
    <property type="entry name" value="RNA_pol_bsu_protrusion"/>
</dbReference>
<dbReference type="Gene3D" id="3.90.1110.10">
    <property type="entry name" value="RNA polymerase Rpb2, domain 2"/>
    <property type="match status" value="1"/>
</dbReference>
<dbReference type="GO" id="GO:0003899">
    <property type="term" value="F:DNA-directed RNA polymerase activity"/>
    <property type="evidence" value="ECO:0007669"/>
    <property type="project" value="UniProtKB-EC"/>
</dbReference>
<dbReference type="InterPro" id="IPR007120">
    <property type="entry name" value="DNA-dir_RNAP_su2_dom"/>
</dbReference>
<evidence type="ECO:0000256" key="13">
    <source>
        <dbReference type="ARBA" id="ARBA00023242"/>
    </source>
</evidence>
<evidence type="ECO:0000256" key="12">
    <source>
        <dbReference type="ARBA" id="ARBA00023163"/>
    </source>
</evidence>
<evidence type="ECO:0000256" key="4">
    <source>
        <dbReference type="ARBA" id="ARBA00022454"/>
    </source>
</evidence>
<dbReference type="Pfam" id="PF04561">
    <property type="entry name" value="RNA_pol_Rpb2_2"/>
    <property type="match status" value="1"/>
</dbReference>
<evidence type="ECO:0000256" key="5">
    <source>
        <dbReference type="ARBA" id="ARBA00022478"/>
    </source>
</evidence>
<dbReference type="Gene3D" id="3.90.1800.10">
    <property type="entry name" value="RNA polymerase alpha subunit dimerisation domain"/>
    <property type="match status" value="1"/>
</dbReference>
<feature type="domain" description="RNA polymerase Rpb2" evidence="19">
    <location>
        <begin position="183"/>
        <end position="371"/>
    </location>
</feature>
<dbReference type="FunFam" id="3.90.1100.10:FF:000016">
    <property type="entry name" value="DNA-directed RNA polymerase subunit beta"/>
    <property type="match status" value="1"/>
</dbReference>
<dbReference type="InterPro" id="IPR015712">
    <property type="entry name" value="DNA-dir_RNA_pol_su2"/>
</dbReference>
<comment type="caution">
    <text evidence="23">The sequence shown here is derived from an EMBL/GenBank/DDBJ whole genome shotgun (WGS) entry which is preliminary data.</text>
</comment>
<dbReference type="PANTHER" id="PTHR20856">
    <property type="entry name" value="DNA-DIRECTED RNA POLYMERASE I SUBUNIT 2"/>
    <property type="match status" value="1"/>
</dbReference>
<evidence type="ECO:0000259" key="21">
    <source>
        <dbReference type="Pfam" id="PF04565"/>
    </source>
</evidence>
<dbReference type="FunFam" id="2.40.270.10:FF:000011">
    <property type="entry name" value="DNA-directed RNA polymerase subunit beta"/>
    <property type="match status" value="1"/>
</dbReference>
<evidence type="ECO:0000259" key="20">
    <source>
        <dbReference type="Pfam" id="PF04563"/>
    </source>
</evidence>
<dbReference type="InterPro" id="IPR014724">
    <property type="entry name" value="RNA_pol_RPB2_OB-fold"/>
</dbReference>
<dbReference type="Pfam" id="PF06883">
    <property type="entry name" value="RNA_pol_Rpa2_4"/>
    <property type="match status" value="1"/>
</dbReference>
<keyword evidence="5 16" id="KW-0240">DNA-directed RNA polymerase</keyword>
<dbReference type="GO" id="GO:0000428">
    <property type="term" value="C:DNA-directed RNA polymerase complex"/>
    <property type="evidence" value="ECO:0007669"/>
    <property type="project" value="UniProtKB-KW"/>
</dbReference>
<dbReference type="Pfam" id="PF04560">
    <property type="entry name" value="RNA_pol_Rpb2_7"/>
    <property type="match status" value="1"/>
</dbReference>
<evidence type="ECO:0000256" key="16">
    <source>
        <dbReference type="RuleBase" id="RU363031"/>
    </source>
</evidence>
<dbReference type="GO" id="GO:0003677">
    <property type="term" value="F:DNA binding"/>
    <property type="evidence" value="ECO:0007669"/>
    <property type="project" value="InterPro"/>
</dbReference>
<feature type="domain" description="RNA polymerase beta subunit protrusion" evidence="20">
    <location>
        <begin position="32"/>
        <end position="407"/>
    </location>
</feature>
<evidence type="ECO:0000256" key="1">
    <source>
        <dbReference type="ARBA" id="ARBA00004286"/>
    </source>
</evidence>
<dbReference type="GO" id="GO:0005694">
    <property type="term" value="C:chromosome"/>
    <property type="evidence" value="ECO:0007669"/>
    <property type="project" value="UniProtKB-SubCell"/>
</dbReference>
<keyword evidence="6" id="KW-0597">Phosphoprotein</keyword>
<evidence type="ECO:0000256" key="8">
    <source>
        <dbReference type="ARBA" id="ARBA00022695"/>
    </source>
</evidence>
<comment type="similarity">
    <text evidence="3 15">Belongs to the RNA polymerase beta chain family.</text>
</comment>
<evidence type="ECO:0000256" key="7">
    <source>
        <dbReference type="ARBA" id="ARBA00022679"/>
    </source>
</evidence>
<dbReference type="FunFam" id="3.90.1800.10:FF:000004">
    <property type="entry name" value="DNA-directed RNA polymerase subunit beta"/>
    <property type="match status" value="1"/>
</dbReference>
<evidence type="ECO:0000256" key="10">
    <source>
        <dbReference type="ARBA" id="ARBA00022771"/>
    </source>
</evidence>
<evidence type="ECO:0000313" key="23">
    <source>
        <dbReference type="EMBL" id="OWF54302.1"/>
    </source>
</evidence>
<dbReference type="InterPro" id="IPR037034">
    <property type="entry name" value="RNA_pol_Rpb2_2_sf"/>
</dbReference>
<gene>
    <name evidence="23" type="ORF">KP79_PYT19768</name>
</gene>
<dbReference type="FunFam" id="2.40.270.10:FF:000006">
    <property type="entry name" value="DNA-directed RNA polymerase subunit beta"/>
    <property type="match status" value="1"/>
</dbReference>
<dbReference type="CDD" id="cd00653">
    <property type="entry name" value="RNA_pol_B_RPB2"/>
    <property type="match status" value="1"/>
</dbReference>
<keyword evidence="13" id="KW-0539">Nucleus</keyword>
<dbReference type="InterPro" id="IPR007642">
    <property type="entry name" value="RNA_pol_Rpb2_2"/>
</dbReference>
<keyword evidence="11" id="KW-0862">Zinc</keyword>
<dbReference type="PROSITE" id="PS01166">
    <property type="entry name" value="RNA_POL_BETA"/>
    <property type="match status" value="1"/>
</dbReference>
<dbReference type="GO" id="GO:0008270">
    <property type="term" value="F:zinc ion binding"/>
    <property type="evidence" value="ECO:0007669"/>
    <property type="project" value="UniProtKB-KW"/>
</dbReference>
<dbReference type="InterPro" id="IPR007121">
    <property type="entry name" value="RNA_pol_bsu_CS"/>
</dbReference>
<dbReference type="Pfam" id="PF04565">
    <property type="entry name" value="RNA_pol_Rpb2_3"/>
    <property type="match status" value="1"/>
</dbReference>
<dbReference type="SUPFAM" id="SSF64484">
    <property type="entry name" value="beta and beta-prime subunits of DNA dependent RNA-polymerase"/>
    <property type="match status" value="1"/>
</dbReference>
<dbReference type="InterPro" id="IPR009674">
    <property type="entry name" value="Rpa2_dom_4"/>
</dbReference>
<evidence type="ECO:0000313" key="24">
    <source>
        <dbReference type="Proteomes" id="UP000242188"/>
    </source>
</evidence>
<name>A0A210R015_MIZYE</name>
<dbReference type="OrthoDB" id="10248617at2759"/>
<accession>A0A210R015</accession>
<comment type="subcellular location">
    <subcellularLocation>
        <location evidence="1">Chromosome</location>
    </subcellularLocation>
    <subcellularLocation>
        <location evidence="2">Nucleus</location>
        <location evidence="2">Nucleolus</location>
    </subcellularLocation>
</comment>
<dbReference type="InterPro" id="IPR037033">
    <property type="entry name" value="DNA-dir_RNAP_su2_hyb_sf"/>
</dbReference>
<evidence type="ECO:0000256" key="14">
    <source>
        <dbReference type="ARBA" id="ARBA00047768"/>
    </source>
</evidence>
<keyword evidence="24" id="KW-1185">Reference proteome</keyword>
<dbReference type="FunFam" id="3.90.1100.10:FF:000008">
    <property type="entry name" value="DNA-directed RNA polymerase subunit beta"/>
    <property type="match status" value="1"/>
</dbReference>
<dbReference type="Pfam" id="PF00562">
    <property type="entry name" value="RNA_pol_Rpb2_6"/>
    <property type="match status" value="1"/>
</dbReference>
<feature type="domain" description="DNA-directed RNA polymerase subunit 2 hybrid-binding" evidence="17">
    <location>
        <begin position="675"/>
        <end position="1039"/>
    </location>
</feature>
<dbReference type="GO" id="GO:0005730">
    <property type="term" value="C:nucleolus"/>
    <property type="evidence" value="ECO:0007669"/>
    <property type="project" value="UniProtKB-SubCell"/>
</dbReference>
<dbReference type="FunFam" id="3.90.1110.10:FF:000008">
    <property type="entry name" value="DNA-directed RNA polymerase subunit beta"/>
    <property type="match status" value="1"/>
</dbReference>
<keyword evidence="7 16" id="KW-0808">Transferase</keyword>
<dbReference type="GO" id="GO:0032549">
    <property type="term" value="F:ribonucleoside binding"/>
    <property type="evidence" value="ECO:0007669"/>
    <property type="project" value="InterPro"/>
</dbReference>
<keyword evidence="9" id="KW-0479">Metal-binding</keyword>
<evidence type="ECO:0000259" key="22">
    <source>
        <dbReference type="Pfam" id="PF06883"/>
    </source>
</evidence>
<dbReference type="Pfam" id="PF04563">
    <property type="entry name" value="RNA_pol_Rpb2_1"/>
    <property type="match status" value="1"/>
</dbReference>
<protein>
    <recommendedName>
        <fullName evidence="16">DNA-directed RNA polymerase subunit beta</fullName>
        <ecNumber evidence="16">2.7.7.6</ecNumber>
    </recommendedName>
</protein>
<feature type="domain" description="RNA polymerase Rpb2" evidence="18">
    <location>
        <begin position="1041"/>
        <end position="1145"/>
    </location>
</feature>
<dbReference type="GO" id="GO:0006351">
    <property type="term" value="P:DNA-templated transcription"/>
    <property type="evidence" value="ECO:0007669"/>
    <property type="project" value="InterPro"/>
</dbReference>
<organism evidence="23 24">
    <name type="scientific">Mizuhopecten yessoensis</name>
    <name type="common">Japanese scallop</name>
    <name type="synonym">Patinopecten yessoensis</name>
    <dbReference type="NCBI Taxonomy" id="6573"/>
    <lineage>
        <taxon>Eukaryota</taxon>
        <taxon>Metazoa</taxon>
        <taxon>Spiralia</taxon>
        <taxon>Lophotrochozoa</taxon>
        <taxon>Mollusca</taxon>
        <taxon>Bivalvia</taxon>
        <taxon>Autobranchia</taxon>
        <taxon>Pteriomorphia</taxon>
        <taxon>Pectinida</taxon>
        <taxon>Pectinoidea</taxon>
        <taxon>Pectinidae</taxon>
        <taxon>Mizuhopecten</taxon>
    </lineage>
</organism>